<feature type="transmembrane region" description="Helical" evidence="7">
    <location>
        <begin position="31"/>
        <end position="58"/>
    </location>
</feature>
<feature type="transmembrane region" description="Helical" evidence="7">
    <location>
        <begin position="332"/>
        <end position="354"/>
    </location>
</feature>
<dbReference type="AlphaFoldDB" id="A0A9J6P3B4"/>
<keyword evidence="6 7" id="KW-0472">Membrane</keyword>
<dbReference type="GO" id="GO:0015297">
    <property type="term" value="F:antiporter activity"/>
    <property type="evidence" value="ECO:0007669"/>
    <property type="project" value="InterPro"/>
</dbReference>
<feature type="transmembrane region" description="Helical" evidence="7">
    <location>
        <begin position="170"/>
        <end position="193"/>
    </location>
</feature>
<comment type="subcellular location">
    <subcellularLocation>
        <location evidence="1">Cell membrane</location>
        <topology evidence="1">Multi-pass membrane protein</topology>
    </subcellularLocation>
</comment>
<comment type="caution">
    <text evidence="8">The sequence shown here is derived from an EMBL/GenBank/DDBJ whole genome shotgun (WGS) entry which is preliminary data.</text>
</comment>
<dbReference type="Pfam" id="PF01554">
    <property type="entry name" value="MatE"/>
    <property type="match status" value="2"/>
</dbReference>
<keyword evidence="5 7" id="KW-1133">Transmembrane helix</keyword>
<keyword evidence="3" id="KW-1003">Cell membrane</keyword>
<dbReference type="Proteomes" id="UP001056429">
    <property type="component" value="Unassembled WGS sequence"/>
</dbReference>
<evidence type="ECO:0000256" key="2">
    <source>
        <dbReference type="ARBA" id="ARBA00022448"/>
    </source>
</evidence>
<feature type="transmembrane region" description="Helical" evidence="7">
    <location>
        <begin position="392"/>
        <end position="413"/>
    </location>
</feature>
<evidence type="ECO:0000256" key="7">
    <source>
        <dbReference type="SAM" id="Phobius"/>
    </source>
</evidence>
<dbReference type="PANTHER" id="PTHR43549:SF2">
    <property type="entry name" value="MULTIDRUG RESISTANCE PROTEIN NORM-RELATED"/>
    <property type="match status" value="1"/>
</dbReference>
<dbReference type="EMBL" id="JAGSOJ010000002">
    <property type="protein sequence ID" value="MCM1990000.1"/>
    <property type="molecule type" value="Genomic_DNA"/>
</dbReference>
<protein>
    <submittedName>
        <fullName evidence="8">MATE family efflux transporter</fullName>
    </submittedName>
</protein>
<feature type="transmembrane region" description="Helical" evidence="7">
    <location>
        <begin position="291"/>
        <end position="312"/>
    </location>
</feature>
<evidence type="ECO:0000313" key="8">
    <source>
        <dbReference type="EMBL" id="MCM1990000.1"/>
    </source>
</evidence>
<dbReference type="InterPro" id="IPR052031">
    <property type="entry name" value="Membrane_Transporter-Flippase"/>
</dbReference>
<evidence type="ECO:0000256" key="4">
    <source>
        <dbReference type="ARBA" id="ARBA00022692"/>
    </source>
</evidence>
<evidence type="ECO:0000256" key="1">
    <source>
        <dbReference type="ARBA" id="ARBA00004651"/>
    </source>
</evidence>
<dbReference type="InterPro" id="IPR048279">
    <property type="entry name" value="MdtK-like"/>
</dbReference>
<name>A0A9J6P3B4_9CLOT</name>
<gene>
    <name evidence="8" type="ORF">KDK92_09620</name>
</gene>
<evidence type="ECO:0000256" key="3">
    <source>
        <dbReference type="ARBA" id="ARBA00022475"/>
    </source>
</evidence>
<sequence>MVSNLIQTLYNLIDTYWVSKLGGTDLAAMSLVWPMSFLMIAIGVGFSVAGASLISQYIGAKNYEKAKKVIGNLLIISAVLSIVLGAVGYFAAPTILKLYNLNNEVYIRALGYIQIIFMGLPTMFFMFVFNSIKQGEGDTVSPMIFGGISVAMNIILDPIFIFVFDMGIEGAAWATVISRGIIAFISIASLFFCKGPLRLERGDLKKDGAVILKIVKVGLPSSLGQSMSALGFMVLNGFIISFGDNIMAAFTVGNRINSLVLMPAMGIGSSLAAIVGQNLGADNVKRAKKAIWESVKICTIFMVIGGIIVFIFSNDVVKIFADNPDIIEPGTYYLKLICMSLPLVGYFQIFIGTFQGSGHTLSAMIIMMGRLWLLRIPMIILLTRFEALGEKAIWFSMVGSNFFICLIGLGIFMTGNWQKKIIKGEPEEIEKVETV</sequence>
<dbReference type="GO" id="GO:0042910">
    <property type="term" value="F:xenobiotic transmembrane transporter activity"/>
    <property type="evidence" value="ECO:0007669"/>
    <property type="project" value="InterPro"/>
</dbReference>
<reference evidence="8" key="2">
    <citation type="submission" date="2021-04" db="EMBL/GenBank/DDBJ databases">
        <authorList>
            <person name="Dong X."/>
        </authorList>
    </citation>
    <scope>NUCLEOTIDE SEQUENCE</scope>
    <source>
        <strain evidence="8">ZWT</strain>
    </source>
</reference>
<feature type="transmembrane region" description="Helical" evidence="7">
    <location>
        <begin position="112"/>
        <end position="132"/>
    </location>
</feature>
<organism evidence="8 9">
    <name type="scientific">Oceanirhabdus seepicola</name>
    <dbReference type="NCBI Taxonomy" id="2828781"/>
    <lineage>
        <taxon>Bacteria</taxon>
        <taxon>Bacillati</taxon>
        <taxon>Bacillota</taxon>
        <taxon>Clostridia</taxon>
        <taxon>Eubacteriales</taxon>
        <taxon>Clostridiaceae</taxon>
        <taxon>Oceanirhabdus</taxon>
    </lineage>
</organism>
<evidence type="ECO:0000256" key="5">
    <source>
        <dbReference type="ARBA" id="ARBA00022989"/>
    </source>
</evidence>
<feature type="transmembrane region" description="Helical" evidence="7">
    <location>
        <begin position="260"/>
        <end position="279"/>
    </location>
</feature>
<keyword evidence="2" id="KW-0813">Transport</keyword>
<dbReference type="PANTHER" id="PTHR43549">
    <property type="entry name" value="MULTIDRUG RESISTANCE PROTEIN YPNP-RELATED"/>
    <property type="match status" value="1"/>
</dbReference>
<feature type="transmembrane region" description="Helical" evidence="7">
    <location>
        <begin position="70"/>
        <end position="92"/>
    </location>
</feature>
<feature type="transmembrane region" description="Helical" evidence="7">
    <location>
        <begin position="361"/>
        <end position="380"/>
    </location>
</feature>
<dbReference type="GO" id="GO:0005886">
    <property type="term" value="C:plasma membrane"/>
    <property type="evidence" value="ECO:0007669"/>
    <property type="project" value="UniProtKB-SubCell"/>
</dbReference>
<feature type="transmembrane region" description="Helical" evidence="7">
    <location>
        <begin position="144"/>
        <end position="164"/>
    </location>
</feature>
<dbReference type="NCBIfam" id="TIGR00797">
    <property type="entry name" value="matE"/>
    <property type="match status" value="1"/>
</dbReference>
<evidence type="ECO:0000313" key="9">
    <source>
        <dbReference type="Proteomes" id="UP001056429"/>
    </source>
</evidence>
<keyword evidence="4 7" id="KW-0812">Transmembrane</keyword>
<dbReference type="PIRSF" id="PIRSF006603">
    <property type="entry name" value="DinF"/>
    <property type="match status" value="1"/>
</dbReference>
<dbReference type="InterPro" id="IPR002528">
    <property type="entry name" value="MATE_fam"/>
</dbReference>
<keyword evidence="9" id="KW-1185">Reference proteome</keyword>
<accession>A0A9J6P3B4</accession>
<reference evidence="8" key="1">
    <citation type="journal article" date="2021" name="mSystems">
        <title>Bacteria and Archaea Synergistically Convert Glycine Betaine to Biogenic Methane in the Formosa Cold Seep of the South China Sea.</title>
        <authorList>
            <person name="Li L."/>
            <person name="Zhang W."/>
            <person name="Zhang S."/>
            <person name="Song L."/>
            <person name="Sun Q."/>
            <person name="Zhang H."/>
            <person name="Xiang H."/>
            <person name="Dong X."/>
        </authorList>
    </citation>
    <scope>NUCLEOTIDE SEQUENCE</scope>
    <source>
        <strain evidence="8">ZWT</strain>
    </source>
</reference>
<proteinExistence type="predicted"/>
<evidence type="ECO:0000256" key="6">
    <source>
        <dbReference type="ARBA" id="ARBA00023136"/>
    </source>
</evidence>